<evidence type="ECO:0000259" key="7">
    <source>
        <dbReference type="PROSITE" id="PS50011"/>
    </source>
</evidence>
<name>A0A193LGM2_9GAMM</name>
<dbReference type="InterPro" id="IPR017441">
    <property type="entry name" value="Protein_kinase_ATP_BS"/>
</dbReference>
<accession>A0A193LGM2</accession>
<dbReference type="PANTHER" id="PTHR43289:SF6">
    <property type="entry name" value="SERINE_THREONINE-PROTEIN KINASE NEKL-3"/>
    <property type="match status" value="1"/>
</dbReference>
<dbReference type="Proteomes" id="UP000092695">
    <property type="component" value="Chromosome"/>
</dbReference>
<evidence type="ECO:0000313" key="8">
    <source>
        <dbReference type="EMBL" id="ANO51608.1"/>
    </source>
</evidence>
<keyword evidence="6" id="KW-1133">Transmembrane helix</keyword>
<sequence>MDKEQKDHRDRLIALGFVSLLLIVIYGPASAWFVAADRFVYDQLASHVSQPSPANSVIVSIDPQGQSATETAADYQQLLKLTGQYNASRVVMANPPAIKTEAELAGWEPLLRNGPPVFLPSHHPLAPNASRSGYLDLKQDPDGILRRSNLWYLNDGVMSPSLPLAIALANLDNLPATDMVRNDAIMFVANYEPAARISAKELLASREPALHIAGKTVFIDSDPPLVSAAAQLPSRQYVTLSEITAAMLGSIESGRAITAPSWSGMMELLAPAVLAVLAILLLPGHSRRQIVLATVISITALLALEALLLAVAHTRFDLGRPIVVLTSASLVSAWLAGAVRDAARDAFQRGSDFLSAGRLEPAFAEFRRCPPTESLANAMYKLSLAFEEQAQPERAEAVLGWMKETQGATPTSTQKLNVTTGAPRQLGRYVIEKKLGRGAMGAVYLARDPRINRAVALKVIPIEKEFEDEELKEARLRFFREAESAGRLTHPNIITVFDCGEDKHLAYIAMEYLQGTSLTYFKDPKKLLAPRKALELCARTADALDYAHNAGVIHRDIKPANLLYNARDDVLKISDFGVARLTDNNRTKTGIVLGTPMYMSPEQLGAETLTGHSDLFSLGVTLYELLTGEVPFKATNIALLMKKITSEDPAPVSNRRPGVPPSVDTVLFKALAKRPEDRFANGADLAMALRNCAKYAST</sequence>
<dbReference type="STRING" id="1548547.BA177_10710"/>
<keyword evidence="6" id="KW-0472">Membrane</keyword>
<dbReference type="InterPro" id="IPR008271">
    <property type="entry name" value="Ser/Thr_kinase_AS"/>
</dbReference>
<dbReference type="SUPFAM" id="SSF56112">
    <property type="entry name" value="Protein kinase-like (PK-like)"/>
    <property type="match status" value="1"/>
</dbReference>
<dbReference type="SMART" id="SM01080">
    <property type="entry name" value="CHASE2"/>
    <property type="match status" value="1"/>
</dbReference>
<feature type="binding site" evidence="5">
    <location>
        <position position="458"/>
    </location>
    <ligand>
        <name>ATP</name>
        <dbReference type="ChEBI" id="CHEBI:30616"/>
    </ligand>
</feature>
<evidence type="ECO:0000256" key="5">
    <source>
        <dbReference type="PROSITE-ProRule" id="PRU10141"/>
    </source>
</evidence>
<dbReference type="PROSITE" id="PS00108">
    <property type="entry name" value="PROTEIN_KINASE_ST"/>
    <property type="match status" value="1"/>
</dbReference>
<evidence type="ECO:0000256" key="4">
    <source>
        <dbReference type="ARBA" id="ARBA00022840"/>
    </source>
</evidence>
<dbReference type="PROSITE" id="PS50011">
    <property type="entry name" value="PROTEIN_KINASE_DOM"/>
    <property type="match status" value="1"/>
</dbReference>
<evidence type="ECO:0000313" key="9">
    <source>
        <dbReference type="Proteomes" id="UP000092695"/>
    </source>
</evidence>
<dbReference type="Pfam" id="PF00069">
    <property type="entry name" value="Pkinase"/>
    <property type="match status" value="1"/>
</dbReference>
<feature type="transmembrane region" description="Helical" evidence="6">
    <location>
        <begin position="12"/>
        <end position="35"/>
    </location>
</feature>
<keyword evidence="2 5" id="KW-0547">Nucleotide-binding</keyword>
<gene>
    <name evidence="8" type="ORF">BA177_10710</name>
</gene>
<dbReference type="Gene3D" id="3.30.200.20">
    <property type="entry name" value="Phosphorylase Kinase, domain 1"/>
    <property type="match status" value="1"/>
</dbReference>
<keyword evidence="1" id="KW-0808">Transferase</keyword>
<evidence type="ECO:0000256" key="2">
    <source>
        <dbReference type="ARBA" id="ARBA00022741"/>
    </source>
</evidence>
<organism evidence="8 9">
    <name type="scientific">Woeseia oceani</name>
    <dbReference type="NCBI Taxonomy" id="1548547"/>
    <lineage>
        <taxon>Bacteria</taxon>
        <taxon>Pseudomonadati</taxon>
        <taxon>Pseudomonadota</taxon>
        <taxon>Gammaproteobacteria</taxon>
        <taxon>Woeseiales</taxon>
        <taxon>Woeseiaceae</taxon>
        <taxon>Woeseia</taxon>
    </lineage>
</organism>
<dbReference type="GO" id="GO:0004674">
    <property type="term" value="F:protein serine/threonine kinase activity"/>
    <property type="evidence" value="ECO:0007669"/>
    <property type="project" value="TreeGrafter"/>
</dbReference>
<dbReference type="PROSITE" id="PS00107">
    <property type="entry name" value="PROTEIN_KINASE_ATP"/>
    <property type="match status" value="1"/>
</dbReference>
<dbReference type="RefSeq" id="WP_068616116.1">
    <property type="nucleotide sequence ID" value="NZ_CP016268.1"/>
</dbReference>
<feature type="transmembrane region" description="Helical" evidence="6">
    <location>
        <begin position="262"/>
        <end position="283"/>
    </location>
</feature>
<feature type="domain" description="Protein kinase" evidence="7">
    <location>
        <begin position="429"/>
        <end position="690"/>
    </location>
</feature>
<reference evidence="8 9" key="1">
    <citation type="submission" date="2016-06" db="EMBL/GenBank/DDBJ databases">
        <title>Complete genome sequence of a deep-branching marine Gamma Proteobacterium Woeseia oceani type strain XK5.</title>
        <authorList>
            <person name="Mu D."/>
            <person name="Du Z."/>
        </authorList>
    </citation>
    <scope>NUCLEOTIDE SEQUENCE [LARGE SCALE GENOMIC DNA]</scope>
    <source>
        <strain evidence="8 9">XK5</strain>
    </source>
</reference>
<dbReference type="AlphaFoldDB" id="A0A193LGM2"/>
<evidence type="ECO:0000256" key="6">
    <source>
        <dbReference type="SAM" id="Phobius"/>
    </source>
</evidence>
<keyword evidence="4 5" id="KW-0067">ATP-binding</keyword>
<protein>
    <recommendedName>
        <fullName evidence="7">Protein kinase domain-containing protein</fullName>
    </recommendedName>
</protein>
<dbReference type="EMBL" id="CP016268">
    <property type="protein sequence ID" value="ANO51608.1"/>
    <property type="molecule type" value="Genomic_DNA"/>
</dbReference>
<dbReference type="CDD" id="cd14014">
    <property type="entry name" value="STKc_PknB_like"/>
    <property type="match status" value="1"/>
</dbReference>
<dbReference type="PANTHER" id="PTHR43289">
    <property type="entry name" value="MITOGEN-ACTIVATED PROTEIN KINASE KINASE KINASE 20-RELATED"/>
    <property type="match status" value="1"/>
</dbReference>
<dbReference type="GO" id="GO:0005524">
    <property type="term" value="F:ATP binding"/>
    <property type="evidence" value="ECO:0007669"/>
    <property type="project" value="UniProtKB-UniRule"/>
</dbReference>
<dbReference type="InterPro" id="IPR011009">
    <property type="entry name" value="Kinase-like_dom_sf"/>
</dbReference>
<dbReference type="SMART" id="SM00220">
    <property type="entry name" value="S_TKc"/>
    <property type="match status" value="1"/>
</dbReference>
<dbReference type="Gene3D" id="1.10.510.10">
    <property type="entry name" value="Transferase(Phosphotransferase) domain 1"/>
    <property type="match status" value="1"/>
</dbReference>
<evidence type="ECO:0000256" key="3">
    <source>
        <dbReference type="ARBA" id="ARBA00022777"/>
    </source>
</evidence>
<keyword evidence="9" id="KW-1185">Reference proteome</keyword>
<keyword evidence="3" id="KW-0418">Kinase</keyword>
<keyword evidence="6" id="KW-0812">Transmembrane</keyword>
<feature type="transmembrane region" description="Helical" evidence="6">
    <location>
        <begin position="290"/>
        <end position="312"/>
    </location>
</feature>
<dbReference type="InterPro" id="IPR007890">
    <property type="entry name" value="CHASE2"/>
</dbReference>
<dbReference type="InterPro" id="IPR000719">
    <property type="entry name" value="Prot_kinase_dom"/>
</dbReference>
<evidence type="ECO:0000256" key="1">
    <source>
        <dbReference type="ARBA" id="ARBA00022679"/>
    </source>
</evidence>
<proteinExistence type="predicted"/>
<dbReference type="KEGG" id="woc:BA177_10710"/>
<dbReference type="Pfam" id="PF05226">
    <property type="entry name" value="CHASE2"/>
    <property type="match status" value="1"/>
</dbReference>